<dbReference type="Gene3D" id="3.40.50.720">
    <property type="entry name" value="NAD(P)-binding Rossmann-like Domain"/>
    <property type="match status" value="1"/>
</dbReference>
<keyword evidence="3" id="KW-0560">Oxidoreductase</keyword>
<evidence type="ECO:0000256" key="3">
    <source>
        <dbReference type="ARBA" id="ARBA00023002"/>
    </source>
</evidence>
<dbReference type="GO" id="GO:0016491">
    <property type="term" value="F:oxidoreductase activity"/>
    <property type="evidence" value="ECO:0007669"/>
    <property type="project" value="UniProtKB-KW"/>
</dbReference>
<dbReference type="Pfam" id="PF13561">
    <property type="entry name" value="adh_short_C2"/>
    <property type="match status" value="1"/>
</dbReference>
<dbReference type="PANTHER" id="PTHR43639:SF1">
    <property type="entry name" value="SHORT-CHAIN DEHYDROGENASE_REDUCTASE FAMILY PROTEIN"/>
    <property type="match status" value="1"/>
</dbReference>
<sequence>MSSTNQNLAGQVALVTGSSRGIGAAIALRLAQHGAHVALNYVNSAAAAEKVAEQIRALNVKAITIKADVSQEADIKMMFEKVIQEFGQLNIVMSNSGIEHFGAIPDVTGEQIDQVLSVNVKAQFFVAQQAYKHIANNGRLILMSSISAQKGIAEHAVYAASKAAIQGMIKCLAYDFGPRQVTVNALAPGGVKTDMYADAAAKYIPGGSSMSVDEIDDVLSKWSPLNRPGFPDDISGVVALLASPESQWLTGQTFHCSGGAHMS</sequence>
<accession>A0A9P9D129</accession>
<dbReference type="PROSITE" id="PS00061">
    <property type="entry name" value="ADH_SHORT"/>
    <property type="match status" value="1"/>
</dbReference>
<keyword evidence="5" id="KW-1185">Reference proteome</keyword>
<proteinExistence type="inferred from homology"/>
<comment type="caution">
    <text evidence="4">The sequence shown here is derived from an EMBL/GenBank/DDBJ whole genome shotgun (WGS) entry which is preliminary data.</text>
</comment>
<dbReference type="PRINTS" id="PR00081">
    <property type="entry name" value="GDHRDH"/>
</dbReference>
<name>A0A9P9D129_9HYPO</name>
<dbReference type="PANTHER" id="PTHR43639">
    <property type="entry name" value="OXIDOREDUCTASE, SHORT-CHAIN DEHYDROGENASE/REDUCTASE FAMILY (AFU_ORTHOLOGUE AFUA_5G02870)"/>
    <property type="match status" value="1"/>
</dbReference>
<evidence type="ECO:0000313" key="5">
    <source>
        <dbReference type="Proteomes" id="UP000738349"/>
    </source>
</evidence>
<dbReference type="OrthoDB" id="47007at2759"/>
<dbReference type="SUPFAM" id="SSF51735">
    <property type="entry name" value="NAD(P)-binding Rossmann-fold domains"/>
    <property type="match status" value="1"/>
</dbReference>
<evidence type="ECO:0000256" key="1">
    <source>
        <dbReference type="ARBA" id="ARBA00006484"/>
    </source>
</evidence>
<gene>
    <name evidence="4" type="ORF">EDB81DRAFT_926729</name>
</gene>
<evidence type="ECO:0000256" key="2">
    <source>
        <dbReference type="ARBA" id="ARBA00022857"/>
    </source>
</evidence>
<dbReference type="FunFam" id="3.40.50.720:FF:000084">
    <property type="entry name" value="Short-chain dehydrogenase reductase"/>
    <property type="match status" value="1"/>
</dbReference>
<dbReference type="InterPro" id="IPR002347">
    <property type="entry name" value="SDR_fam"/>
</dbReference>
<comment type="similarity">
    <text evidence="1">Belongs to the short-chain dehydrogenases/reductases (SDR) family.</text>
</comment>
<dbReference type="PRINTS" id="PR00080">
    <property type="entry name" value="SDRFAMILY"/>
</dbReference>
<reference evidence="4" key="1">
    <citation type="journal article" date="2021" name="Nat. Commun.">
        <title>Genetic determinants of endophytism in the Arabidopsis root mycobiome.</title>
        <authorList>
            <person name="Mesny F."/>
            <person name="Miyauchi S."/>
            <person name="Thiergart T."/>
            <person name="Pickel B."/>
            <person name="Atanasova L."/>
            <person name="Karlsson M."/>
            <person name="Huettel B."/>
            <person name="Barry K.W."/>
            <person name="Haridas S."/>
            <person name="Chen C."/>
            <person name="Bauer D."/>
            <person name="Andreopoulos W."/>
            <person name="Pangilinan J."/>
            <person name="LaButti K."/>
            <person name="Riley R."/>
            <person name="Lipzen A."/>
            <person name="Clum A."/>
            <person name="Drula E."/>
            <person name="Henrissat B."/>
            <person name="Kohler A."/>
            <person name="Grigoriev I.V."/>
            <person name="Martin F.M."/>
            <person name="Hacquard S."/>
        </authorList>
    </citation>
    <scope>NUCLEOTIDE SEQUENCE</scope>
    <source>
        <strain evidence="4">MPI-CAGE-AT-0147</strain>
    </source>
</reference>
<protein>
    <recommendedName>
        <fullName evidence="6">Tetrahydroxynaphthalene reductase</fullName>
    </recommendedName>
</protein>
<keyword evidence="2" id="KW-0521">NADP</keyword>
<dbReference type="EMBL" id="JAGMUV010000044">
    <property type="protein sequence ID" value="KAH7110679.1"/>
    <property type="molecule type" value="Genomic_DNA"/>
</dbReference>
<evidence type="ECO:0000313" key="4">
    <source>
        <dbReference type="EMBL" id="KAH7110679.1"/>
    </source>
</evidence>
<organism evidence="4 5">
    <name type="scientific">Dactylonectria macrodidyma</name>
    <dbReference type="NCBI Taxonomy" id="307937"/>
    <lineage>
        <taxon>Eukaryota</taxon>
        <taxon>Fungi</taxon>
        <taxon>Dikarya</taxon>
        <taxon>Ascomycota</taxon>
        <taxon>Pezizomycotina</taxon>
        <taxon>Sordariomycetes</taxon>
        <taxon>Hypocreomycetidae</taxon>
        <taxon>Hypocreales</taxon>
        <taxon>Nectriaceae</taxon>
        <taxon>Dactylonectria</taxon>
    </lineage>
</organism>
<dbReference type="InterPro" id="IPR020904">
    <property type="entry name" value="Sc_DH/Rdtase_CS"/>
</dbReference>
<dbReference type="InterPro" id="IPR036291">
    <property type="entry name" value="NAD(P)-bd_dom_sf"/>
</dbReference>
<dbReference type="AlphaFoldDB" id="A0A9P9D129"/>
<dbReference type="Proteomes" id="UP000738349">
    <property type="component" value="Unassembled WGS sequence"/>
</dbReference>
<evidence type="ECO:0008006" key="6">
    <source>
        <dbReference type="Google" id="ProtNLM"/>
    </source>
</evidence>